<reference evidence="1 2" key="1">
    <citation type="journal article" date="2016" name="Nat. Commun.">
        <title>Thousands of microbial genomes shed light on interconnected biogeochemical processes in an aquifer system.</title>
        <authorList>
            <person name="Anantharaman K."/>
            <person name="Brown C.T."/>
            <person name="Hug L.A."/>
            <person name="Sharon I."/>
            <person name="Castelle C.J."/>
            <person name="Probst A.J."/>
            <person name="Thomas B.C."/>
            <person name="Singh A."/>
            <person name="Wilkins M.J."/>
            <person name="Karaoz U."/>
            <person name="Brodie E.L."/>
            <person name="Williams K.H."/>
            <person name="Hubbard S.S."/>
            <person name="Banfield J.F."/>
        </authorList>
    </citation>
    <scope>NUCLEOTIDE SEQUENCE [LARGE SCALE GENOMIC DNA]</scope>
</reference>
<gene>
    <name evidence="1" type="ORF">A2215_02035</name>
</gene>
<name>A0A1F5E8G0_9BACT</name>
<accession>A0A1F5E8G0</accession>
<evidence type="ECO:0000313" key="2">
    <source>
        <dbReference type="Proteomes" id="UP000178583"/>
    </source>
</evidence>
<dbReference type="AlphaFoldDB" id="A0A1F5E8G0"/>
<protein>
    <submittedName>
        <fullName evidence="1">Uncharacterized protein</fullName>
    </submittedName>
</protein>
<comment type="caution">
    <text evidence="1">The sequence shown here is derived from an EMBL/GenBank/DDBJ whole genome shotgun (WGS) entry which is preliminary data.</text>
</comment>
<dbReference type="Proteomes" id="UP000178583">
    <property type="component" value="Unassembled WGS sequence"/>
</dbReference>
<dbReference type="EMBL" id="MEZY01000032">
    <property type="protein sequence ID" value="OGD63668.1"/>
    <property type="molecule type" value="Genomic_DNA"/>
</dbReference>
<proteinExistence type="predicted"/>
<organism evidence="1 2">
    <name type="scientific">Candidatus Berkelbacteria bacterium RIFOXYA2_FULL_43_10</name>
    <dbReference type="NCBI Taxonomy" id="1797472"/>
    <lineage>
        <taxon>Bacteria</taxon>
        <taxon>Candidatus Berkelbacteria</taxon>
    </lineage>
</organism>
<dbReference type="STRING" id="1797472.A2215_02035"/>
<evidence type="ECO:0000313" key="1">
    <source>
        <dbReference type="EMBL" id="OGD63668.1"/>
    </source>
</evidence>
<sequence>MDKSFVLFRLPGVVIEHGLDTTPDPYSVGDIKGGHRVRLACSLGQLAELREGRAILRERVDQRNDPDSWITANDLSPGQKVMADFELAAIVTDPHPGAPGVWVVCDLTADQLTSVYGVGQLMPRNRIHKL</sequence>